<evidence type="ECO:0000313" key="2">
    <source>
        <dbReference type="EMBL" id="RCJ23847.1"/>
    </source>
</evidence>
<dbReference type="InterPro" id="IPR027417">
    <property type="entry name" value="P-loop_NTPase"/>
</dbReference>
<evidence type="ECO:0000313" key="3">
    <source>
        <dbReference type="Proteomes" id="UP000252107"/>
    </source>
</evidence>
<gene>
    <name evidence="2" type="ORF">A6770_28945</name>
</gene>
<dbReference type="GO" id="GO:0005524">
    <property type="term" value="F:ATP binding"/>
    <property type="evidence" value="ECO:0007669"/>
    <property type="project" value="InterPro"/>
</dbReference>
<dbReference type="AlphaFoldDB" id="A0A367QI18"/>
<dbReference type="Proteomes" id="UP000252107">
    <property type="component" value="Unassembled WGS sequence"/>
</dbReference>
<evidence type="ECO:0000259" key="1">
    <source>
        <dbReference type="SMART" id="SM00382"/>
    </source>
</evidence>
<dbReference type="EMBL" id="LXQD01000321">
    <property type="protein sequence ID" value="RCJ23847.1"/>
    <property type="molecule type" value="Genomic_DNA"/>
</dbReference>
<dbReference type="Gene3D" id="3.40.50.300">
    <property type="entry name" value="P-loop containing nucleotide triphosphate hydrolases"/>
    <property type="match status" value="1"/>
</dbReference>
<protein>
    <submittedName>
        <fullName evidence="2">AAA family ATPase</fullName>
    </submittedName>
</protein>
<dbReference type="Pfam" id="PF07728">
    <property type="entry name" value="AAA_5"/>
    <property type="match status" value="1"/>
</dbReference>
<proteinExistence type="predicted"/>
<dbReference type="SMART" id="SM00382">
    <property type="entry name" value="AAA"/>
    <property type="match status" value="1"/>
</dbReference>
<dbReference type="InterPro" id="IPR003593">
    <property type="entry name" value="AAA+_ATPase"/>
</dbReference>
<reference evidence="2" key="1">
    <citation type="submission" date="2016-04" db="EMBL/GenBank/DDBJ databases">
        <authorList>
            <person name="Tabuchi Yagui T.R."/>
        </authorList>
    </citation>
    <scope>NUCLEOTIDE SEQUENCE [LARGE SCALE GENOMIC DNA]</scope>
    <source>
        <strain evidence="2">NIES-26</strain>
    </source>
</reference>
<dbReference type="CDD" id="cd00009">
    <property type="entry name" value="AAA"/>
    <property type="match status" value="1"/>
</dbReference>
<accession>A0A367QI18</accession>
<comment type="caution">
    <text evidence="2">The sequence shown here is derived from an EMBL/GenBank/DDBJ whole genome shotgun (WGS) entry which is preliminary data.</text>
</comment>
<dbReference type="GO" id="GO:0016887">
    <property type="term" value="F:ATP hydrolysis activity"/>
    <property type="evidence" value="ECO:0007669"/>
    <property type="project" value="InterPro"/>
</dbReference>
<name>A0A367QI18_9NOSO</name>
<keyword evidence="3" id="KW-1185">Reference proteome</keyword>
<feature type="domain" description="AAA+ ATPase" evidence="1">
    <location>
        <begin position="55"/>
        <end position="241"/>
    </location>
</feature>
<organism evidence="2 3">
    <name type="scientific">Nostoc minutum NIES-26</name>
    <dbReference type="NCBI Taxonomy" id="1844469"/>
    <lineage>
        <taxon>Bacteria</taxon>
        <taxon>Bacillati</taxon>
        <taxon>Cyanobacteriota</taxon>
        <taxon>Cyanophyceae</taxon>
        <taxon>Nostocales</taxon>
        <taxon>Nostocaceae</taxon>
        <taxon>Nostoc</taxon>
    </lineage>
</organism>
<sequence length="337" mass="38647">MTTWKIFKGTPEKPHDEILRLPDPPSWRSFDKEEKGITYQVRENEVELVNAALYLRRPLLVSGKPGIGKTSLAYAVAQELNLGNVLRWNITTRSNLQQGLYSYDAISRLQDAKARADDSLGEIGKYIQLGPLGTALCLSSREPRQPRVLLIDEIDKSDIDLPNDLLNVFEEGEFEIPELTRIADKSSEVFIQTYDNKPVTIIKGKIQCKEFPFVVLTSNGEREFPPAFLRRCLRLDLSQPSEQELGNIVKAHFKKNKSFRDQNNKVYKKAEELINNFYSHREKGELATDQLLNAIYMLTSTATNDDSPNLDLESIDNQETNHKKEKLIEWLWQYLSS</sequence>
<dbReference type="SUPFAM" id="SSF52540">
    <property type="entry name" value="P-loop containing nucleoside triphosphate hydrolases"/>
    <property type="match status" value="1"/>
</dbReference>
<dbReference type="InterPro" id="IPR011704">
    <property type="entry name" value="ATPase_dyneun-rel_AAA"/>
</dbReference>